<organism evidence="8 9">
    <name type="scientific">Haematococcus lacustris</name>
    <name type="common">Green alga</name>
    <name type="synonym">Haematococcus pluvialis</name>
    <dbReference type="NCBI Taxonomy" id="44745"/>
    <lineage>
        <taxon>Eukaryota</taxon>
        <taxon>Viridiplantae</taxon>
        <taxon>Chlorophyta</taxon>
        <taxon>core chlorophytes</taxon>
        <taxon>Chlorophyceae</taxon>
        <taxon>CS clade</taxon>
        <taxon>Chlamydomonadales</taxon>
        <taxon>Haematococcaceae</taxon>
        <taxon>Haematococcus</taxon>
    </lineage>
</organism>
<keyword evidence="2" id="KW-0808">Transferase</keyword>
<keyword evidence="5" id="KW-0067">ATP-binding</keyword>
<keyword evidence="9" id="KW-1185">Reference proteome</keyword>
<sequence length="219" mass="24764">MPRGAKAIGLLPEQSVACATQPDSCRQLSVAMESSTTRSLDHFEIRTELYDSEVAREIWLHAQLAHPAVIALYAAWKDKDHIYLCMEYSTEGNVWGFMMSMGGKLNERTAVPLVLEPALSALSYLHDLGIIHRGAAMCCWDLHFLGPCPWKNAQLGARHQQPSSCKHCFFFVPCVLLTMSIMVLLVLLTRYQAREFAHGQLISGLAHWTIWHQRSWRAQ</sequence>
<evidence type="ECO:0000259" key="7">
    <source>
        <dbReference type="PROSITE" id="PS50011"/>
    </source>
</evidence>
<protein>
    <submittedName>
        <fullName evidence="8">Aurora protein</fullName>
    </submittedName>
</protein>
<evidence type="ECO:0000256" key="4">
    <source>
        <dbReference type="ARBA" id="ARBA00022777"/>
    </source>
</evidence>
<keyword evidence="6" id="KW-0472">Membrane</keyword>
<dbReference type="InterPro" id="IPR030616">
    <property type="entry name" value="Aur-like"/>
</dbReference>
<dbReference type="Pfam" id="PF00069">
    <property type="entry name" value="Pkinase"/>
    <property type="match status" value="1"/>
</dbReference>
<dbReference type="Proteomes" id="UP000485058">
    <property type="component" value="Unassembled WGS sequence"/>
</dbReference>
<feature type="transmembrane region" description="Helical" evidence="6">
    <location>
        <begin position="169"/>
        <end position="188"/>
    </location>
</feature>
<evidence type="ECO:0000313" key="8">
    <source>
        <dbReference type="EMBL" id="GFH06773.1"/>
    </source>
</evidence>
<dbReference type="InterPro" id="IPR000719">
    <property type="entry name" value="Prot_kinase_dom"/>
</dbReference>
<evidence type="ECO:0000256" key="5">
    <source>
        <dbReference type="ARBA" id="ARBA00022840"/>
    </source>
</evidence>
<reference evidence="8 9" key="1">
    <citation type="submission" date="2020-02" db="EMBL/GenBank/DDBJ databases">
        <title>Draft genome sequence of Haematococcus lacustris strain NIES-144.</title>
        <authorList>
            <person name="Morimoto D."/>
            <person name="Nakagawa S."/>
            <person name="Yoshida T."/>
            <person name="Sawayama S."/>
        </authorList>
    </citation>
    <scope>NUCLEOTIDE SEQUENCE [LARGE SCALE GENOMIC DNA]</scope>
    <source>
        <strain evidence="8 9">NIES-144</strain>
    </source>
</reference>
<dbReference type="AlphaFoldDB" id="A0A699Y9N0"/>
<proteinExistence type="predicted"/>
<name>A0A699Y9N0_HAELA</name>
<evidence type="ECO:0000256" key="1">
    <source>
        <dbReference type="ARBA" id="ARBA00022527"/>
    </source>
</evidence>
<dbReference type="SMART" id="SM00220">
    <property type="entry name" value="S_TKc"/>
    <property type="match status" value="1"/>
</dbReference>
<comment type="caution">
    <text evidence="8">The sequence shown here is derived from an EMBL/GenBank/DDBJ whole genome shotgun (WGS) entry which is preliminary data.</text>
</comment>
<keyword evidence="6" id="KW-0812">Transmembrane</keyword>
<keyword evidence="3" id="KW-0547">Nucleotide-binding</keyword>
<feature type="non-terminal residue" evidence="8">
    <location>
        <position position="1"/>
    </location>
</feature>
<keyword evidence="4" id="KW-0418">Kinase</keyword>
<keyword evidence="1" id="KW-0723">Serine/threonine-protein kinase</keyword>
<accession>A0A699Y9N0</accession>
<dbReference type="Gene3D" id="1.10.510.10">
    <property type="entry name" value="Transferase(Phosphotransferase) domain 1"/>
    <property type="match status" value="1"/>
</dbReference>
<dbReference type="GO" id="GO:0005524">
    <property type="term" value="F:ATP binding"/>
    <property type="evidence" value="ECO:0007669"/>
    <property type="project" value="UniProtKB-KW"/>
</dbReference>
<evidence type="ECO:0000256" key="2">
    <source>
        <dbReference type="ARBA" id="ARBA00022679"/>
    </source>
</evidence>
<dbReference type="PANTHER" id="PTHR24350">
    <property type="entry name" value="SERINE/THREONINE-PROTEIN KINASE IAL-RELATED"/>
    <property type="match status" value="1"/>
</dbReference>
<dbReference type="PROSITE" id="PS50011">
    <property type="entry name" value="PROTEIN_KINASE_DOM"/>
    <property type="match status" value="1"/>
</dbReference>
<dbReference type="GO" id="GO:0004674">
    <property type="term" value="F:protein serine/threonine kinase activity"/>
    <property type="evidence" value="ECO:0007669"/>
    <property type="project" value="UniProtKB-KW"/>
</dbReference>
<evidence type="ECO:0000313" key="9">
    <source>
        <dbReference type="Proteomes" id="UP000485058"/>
    </source>
</evidence>
<dbReference type="SUPFAM" id="SSF56112">
    <property type="entry name" value="Protein kinase-like (PK-like)"/>
    <property type="match status" value="1"/>
</dbReference>
<dbReference type="EMBL" id="BLLF01000055">
    <property type="protein sequence ID" value="GFH06773.1"/>
    <property type="molecule type" value="Genomic_DNA"/>
</dbReference>
<keyword evidence="6" id="KW-1133">Transmembrane helix</keyword>
<evidence type="ECO:0000256" key="6">
    <source>
        <dbReference type="SAM" id="Phobius"/>
    </source>
</evidence>
<dbReference type="InterPro" id="IPR011009">
    <property type="entry name" value="Kinase-like_dom_sf"/>
</dbReference>
<gene>
    <name evidence="8" type="ORF">HaLaN_01463</name>
</gene>
<evidence type="ECO:0000256" key="3">
    <source>
        <dbReference type="ARBA" id="ARBA00022741"/>
    </source>
</evidence>
<feature type="domain" description="Protein kinase" evidence="7">
    <location>
        <begin position="1"/>
        <end position="219"/>
    </location>
</feature>